<dbReference type="Pfam" id="PF04343">
    <property type="entry name" value="DUF488"/>
    <property type="match status" value="1"/>
</dbReference>
<accession>A0A7V6DPW9</accession>
<dbReference type="InterPro" id="IPR007438">
    <property type="entry name" value="DUF488"/>
</dbReference>
<organism evidence="1">
    <name type="scientific">Desulfobacca acetoxidans</name>
    <dbReference type="NCBI Taxonomy" id="60893"/>
    <lineage>
        <taxon>Bacteria</taxon>
        <taxon>Pseudomonadati</taxon>
        <taxon>Thermodesulfobacteriota</taxon>
        <taxon>Desulfobaccia</taxon>
        <taxon>Desulfobaccales</taxon>
        <taxon>Desulfobaccaceae</taxon>
        <taxon>Desulfobacca</taxon>
    </lineage>
</organism>
<dbReference type="InterPro" id="IPR014519">
    <property type="entry name" value="UCP024492"/>
</dbReference>
<dbReference type="PIRSF" id="PIRSF024492">
    <property type="entry name" value="UCP024492"/>
    <property type="match status" value="1"/>
</dbReference>
<protein>
    <submittedName>
        <fullName evidence="1">DUF488 domain-containing protein</fullName>
    </submittedName>
</protein>
<dbReference type="PANTHER" id="PTHR39337">
    <property type="entry name" value="BLR5642 PROTEIN"/>
    <property type="match status" value="1"/>
</dbReference>
<dbReference type="PANTHER" id="PTHR39337:SF1">
    <property type="entry name" value="BLR5642 PROTEIN"/>
    <property type="match status" value="1"/>
</dbReference>
<dbReference type="AlphaFoldDB" id="A0A7V6DPW9"/>
<reference evidence="1" key="1">
    <citation type="journal article" date="2020" name="mSystems">
        <title>Genome- and Community-Level Interaction Insights into Carbon Utilization and Element Cycling Functions of Hydrothermarchaeota in Hydrothermal Sediment.</title>
        <authorList>
            <person name="Zhou Z."/>
            <person name="Liu Y."/>
            <person name="Xu W."/>
            <person name="Pan J."/>
            <person name="Luo Z.H."/>
            <person name="Li M."/>
        </authorList>
    </citation>
    <scope>NUCLEOTIDE SEQUENCE [LARGE SCALE GENOMIC DNA]</scope>
    <source>
        <strain evidence="1">SpSt-767</strain>
    </source>
</reference>
<evidence type="ECO:0000313" key="1">
    <source>
        <dbReference type="EMBL" id="HHS29579.1"/>
    </source>
</evidence>
<comment type="caution">
    <text evidence="1">The sequence shown here is derived from an EMBL/GenBank/DDBJ whole genome shotgun (WGS) entry which is preliminary data.</text>
</comment>
<sequence length="173" mass="19847">MPLTHQYFMVIYTIGHSTHSWEDFSKLLAAHDIEVVADVRSKPYSRFHPQFNREALARSLEGAGRRYLFLGKELGGKPQDPDRPLADELVWEYIRSRPQFKEGLARLLTEARHAKVCLMCAEADPGRCHRGQLLAPELAARGVEVHHILPDGSLLEHRDVRFPTQKPSQKRLF</sequence>
<name>A0A7V6DPW9_9BACT</name>
<proteinExistence type="predicted"/>
<gene>
    <name evidence="1" type="ORF">ENV52_07760</name>
</gene>
<dbReference type="EMBL" id="DTGR01000125">
    <property type="protein sequence ID" value="HHS29579.1"/>
    <property type="molecule type" value="Genomic_DNA"/>
</dbReference>